<dbReference type="SMART" id="SM00239">
    <property type="entry name" value="C2"/>
    <property type="match status" value="2"/>
</dbReference>
<keyword evidence="3" id="KW-0456">Lyase</keyword>
<reference evidence="7" key="1">
    <citation type="submission" date="2020-04" db="EMBL/GenBank/DDBJ databases">
        <title>Analysis of mating type loci in Filobasidium floriforme.</title>
        <authorList>
            <person name="Nowrousian M."/>
        </authorList>
    </citation>
    <scope>NUCLEOTIDE SEQUENCE</scope>
    <source>
        <strain evidence="7">CBS 6242</strain>
    </source>
</reference>
<keyword evidence="1" id="KW-0210">Decarboxylase</keyword>
<dbReference type="PROSITE" id="PS50004">
    <property type="entry name" value="C2"/>
    <property type="match status" value="2"/>
</dbReference>
<feature type="region of interest" description="Disordered" evidence="4">
    <location>
        <begin position="409"/>
        <end position="454"/>
    </location>
</feature>
<feature type="domain" description="EF-hand" evidence="6">
    <location>
        <begin position="636"/>
        <end position="671"/>
    </location>
</feature>
<dbReference type="GO" id="GO:0008654">
    <property type="term" value="P:phospholipid biosynthetic process"/>
    <property type="evidence" value="ECO:0007669"/>
    <property type="project" value="InterPro"/>
</dbReference>
<dbReference type="Gene3D" id="2.60.40.150">
    <property type="entry name" value="C2 domain"/>
    <property type="match status" value="2"/>
</dbReference>
<dbReference type="PROSITE" id="PS00018">
    <property type="entry name" value="EF_HAND_1"/>
    <property type="match status" value="1"/>
</dbReference>
<feature type="compositionally biased region" description="Low complexity" evidence="4">
    <location>
        <begin position="437"/>
        <end position="447"/>
    </location>
</feature>
<feature type="compositionally biased region" description="Polar residues" evidence="4">
    <location>
        <begin position="420"/>
        <end position="436"/>
    </location>
</feature>
<evidence type="ECO:0000256" key="3">
    <source>
        <dbReference type="ARBA" id="ARBA00023239"/>
    </source>
</evidence>
<dbReference type="CDD" id="cd04039">
    <property type="entry name" value="C2_PSD"/>
    <property type="match status" value="1"/>
</dbReference>
<feature type="compositionally biased region" description="Polar residues" evidence="4">
    <location>
        <begin position="26"/>
        <end position="51"/>
    </location>
</feature>
<dbReference type="InterPro" id="IPR018247">
    <property type="entry name" value="EF_Hand_1_Ca_BS"/>
</dbReference>
<feature type="domain" description="C2" evidence="5">
    <location>
        <begin position="50"/>
        <end position="184"/>
    </location>
</feature>
<dbReference type="InterPro" id="IPR035892">
    <property type="entry name" value="C2_domain_sf"/>
</dbReference>
<dbReference type="SUPFAM" id="SSF47473">
    <property type="entry name" value="EF-hand"/>
    <property type="match status" value="1"/>
</dbReference>
<feature type="compositionally biased region" description="Basic residues" evidence="4">
    <location>
        <begin position="271"/>
        <end position="280"/>
    </location>
</feature>
<evidence type="ECO:0000256" key="1">
    <source>
        <dbReference type="ARBA" id="ARBA00022793"/>
    </source>
</evidence>
<comment type="caution">
    <text evidence="7">The sequence shown here is derived from an EMBL/GenBank/DDBJ whole genome shotgun (WGS) entry which is preliminary data.</text>
</comment>
<evidence type="ECO:0000259" key="5">
    <source>
        <dbReference type="PROSITE" id="PS50004"/>
    </source>
</evidence>
<evidence type="ECO:0000313" key="7">
    <source>
        <dbReference type="EMBL" id="KAG7571112.1"/>
    </source>
</evidence>
<dbReference type="Pfam" id="PF00168">
    <property type="entry name" value="C2"/>
    <property type="match status" value="2"/>
</dbReference>
<feature type="region of interest" description="Disordered" evidence="4">
    <location>
        <begin position="268"/>
        <end position="370"/>
    </location>
</feature>
<evidence type="ECO:0000256" key="2">
    <source>
        <dbReference type="ARBA" id="ARBA00022837"/>
    </source>
</evidence>
<organism evidence="7 8">
    <name type="scientific">Filobasidium floriforme</name>
    <dbReference type="NCBI Taxonomy" id="5210"/>
    <lineage>
        <taxon>Eukaryota</taxon>
        <taxon>Fungi</taxon>
        <taxon>Dikarya</taxon>
        <taxon>Basidiomycota</taxon>
        <taxon>Agaricomycotina</taxon>
        <taxon>Tremellomycetes</taxon>
        <taxon>Filobasidiales</taxon>
        <taxon>Filobasidiaceae</taxon>
        <taxon>Filobasidium</taxon>
    </lineage>
</organism>
<evidence type="ECO:0000313" key="8">
    <source>
        <dbReference type="Proteomes" id="UP000812966"/>
    </source>
</evidence>
<feature type="region of interest" description="Disordered" evidence="4">
    <location>
        <begin position="88"/>
        <end position="121"/>
    </location>
</feature>
<dbReference type="Proteomes" id="UP000812966">
    <property type="component" value="Unassembled WGS sequence"/>
</dbReference>
<dbReference type="Pfam" id="PF02666">
    <property type="entry name" value="PS_Dcarbxylase"/>
    <property type="match status" value="1"/>
</dbReference>
<dbReference type="InterPro" id="IPR002048">
    <property type="entry name" value="EF_hand_dom"/>
</dbReference>
<dbReference type="EMBL" id="JABELV010000011">
    <property type="protein sequence ID" value="KAG7571112.1"/>
    <property type="molecule type" value="Genomic_DNA"/>
</dbReference>
<dbReference type="GO" id="GO:0004609">
    <property type="term" value="F:phosphatidylserine decarboxylase activity"/>
    <property type="evidence" value="ECO:0007669"/>
    <property type="project" value="InterPro"/>
</dbReference>
<evidence type="ECO:0000256" key="4">
    <source>
        <dbReference type="SAM" id="MobiDB-lite"/>
    </source>
</evidence>
<dbReference type="InterPro" id="IPR003817">
    <property type="entry name" value="PS_Dcarbxylase"/>
</dbReference>
<evidence type="ECO:0000259" key="6">
    <source>
        <dbReference type="PROSITE" id="PS50222"/>
    </source>
</evidence>
<dbReference type="InterPro" id="IPR011992">
    <property type="entry name" value="EF-hand-dom_pair"/>
</dbReference>
<keyword evidence="8" id="KW-1185">Reference proteome</keyword>
<dbReference type="SUPFAM" id="SSF49562">
    <property type="entry name" value="C2 domain (Calcium/lipid-binding domain, CaLB)"/>
    <property type="match status" value="2"/>
</dbReference>
<accession>A0A8K0JSA7</accession>
<sequence>MDEDGSRGSLDGPRGEGSVPPPAIASGSTTAQTNNSTSIANPNLGTSSTELTRLKPSLKPLENEPPLAILRVRILRATSLTSRDRNGLSDPYLVLSLPPTPNKQTPSVKKSLNPSWEGEKEREKSTFDFPLYESLGKGAGVYEGRGVEVVVWDRDFGGVRKDYMGEVCVRLGEWEEGGLVWKENMQSTAHDLHSTRRRGKREVRVSGTVHLQLGILPPPGETIVGLTEEWAKEVIGKLSRRSRGEDDVELKRLKDSLLAAPAYEGVGTVKMRPRRRKRAIPKNALQSAARTLFHRKDRRGRNDGEGAETPTLSDDPDEASDSEASSTGSDEEVLRDDGLSDSASELDHGKTIEEHETAQFSSSPDLGLTRIQTDPAANAPVIVEVPPTAAKEVAPGYFDKMLPRTASGVSKLNKRRASKDTLTAAHNQYQSTYSEKSTGSGLLTPSSTVPPEGKRFKKRFRGVRRKDTSGTEYNLGAGKDILGIVMLEISGAKDLPKLRNSLKFTFDMDPFVVISFGKKVFRTRVIRHELNPTWDEKMLFHVRRYEDNYNIQFALLDWDKVSGNDFIGSSTIPLQDLIKDAPRPDEETGLYGSRVDGKHEMREFALPIATPKESGWENRHSPVLHVRAKYEPYDALRQRFWRQYLLQFDSDNTGSISFTELTTMLDSLNSTLTNSTLEGYFTRFGKNPEQDELSFDEIIRCLEDEIKKSAAEKKHLRSEPPSGATSPSAYPPMAPYPASDGLDESGPSARAPSGVDADELAAHIKASRPTCDNDDSPNGDVNVKPIQVERSGGIDAGQHLQAHDALSPGSTPDVSDSESDIGIRGETERVVNIKSCPLCHRPRLKKKSEADILTHLAVCASADWDRVDRIVVGNYVTASQAQRKFFSKVLTKVSAGAYSLGANSANIIVQDRLTGQLQEEKMAVYVRIGIRVLYKGAKKGMQGDRAQRLLRSMSIKQGLKYNSPESKADIPTFVAYHKLNVDEIKEPLDSFKTFNEFFYRRLKADARPITNPQDPSTLVSCADCRMMAFESVNEATRLWIKGKEFSVGRLLGDSYKGDWQKYEGGTLGIFRKELPLILNVLPDYHRYHSPVDGIIGKPTRIEGQYYTVNPQAIRTTLDVYGENVREVWPIHSPQFGTVMTVWIGAMMVGSIGATVKEGDHVKRGDELGWFAFGGSTIVCLFEKGKLRWDEDILDNSSQAIETLVRMGMGVGKAVGDDM</sequence>
<feature type="region of interest" description="Disordered" evidence="4">
    <location>
        <begin position="1"/>
        <end position="60"/>
    </location>
</feature>
<dbReference type="PANTHER" id="PTHR10067:SF17">
    <property type="entry name" value="PHOSPHATIDYLSERINE DECARBOXYLASE PROENZYME 2"/>
    <property type="match status" value="1"/>
</dbReference>
<proteinExistence type="predicted"/>
<evidence type="ECO:0008006" key="9">
    <source>
        <dbReference type="Google" id="ProtNLM"/>
    </source>
</evidence>
<dbReference type="Gene3D" id="1.10.238.10">
    <property type="entry name" value="EF-hand"/>
    <property type="match status" value="1"/>
</dbReference>
<feature type="compositionally biased region" description="Polar residues" evidence="4">
    <location>
        <begin position="102"/>
        <end position="114"/>
    </location>
</feature>
<dbReference type="PROSITE" id="PS50222">
    <property type="entry name" value="EF_HAND_2"/>
    <property type="match status" value="1"/>
</dbReference>
<gene>
    <name evidence="7" type="ORF">FFLO_00937</name>
</gene>
<dbReference type="AlphaFoldDB" id="A0A8K0JSA7"/>
<feature type="domain" description="C2" evidence="5">
    <location>
        <begin position="463"/>
        <end position="588"/>
    </location>
</feature>
<name>A0A8K0JSA7_9TREE</name>
<dbReference type="InterPro" id="IPR000008">
    <property type="entry name" value="C2_dom"/>
</dbReference>
<dbReference type="GO" id="GO:0005509">
    <property type="term" value="F:calcium ion binding"/>
    <property type="evidence" value="ECO:0007669"/>
    <property type="project" value="InterPro"/>
</dbReference>
<feature type="compositionally biased region" description="Basic and acidic residues" evidence="4">
    <location>
        <begin position="345"/>
        <end position="357"/>
    </location>
</feature>
<feature type="region of interest" description="Disordered" evidence="4">
    <location>
        <begin position="711"/>
        <end position="755"/>
    </location>
</feature>
<dbReference type="CDD" id="cd00030">
    <property type="entry name" value="C2"/>
    <property type="match status" value="1"/>
</dbReference>
<protein>
    <recommendedName>
        <fullName evidence="9">Phosphatidylserine decarboxylase</fullName>
    </recommendedName>
</protein>
<keyword evidence="2" id="KW-0106">Calcium</keyword>
<dbReference type="PANTHER" id="PTHR10067">
    <property type="entry name" value="PHOSPHATIDYLSERINE DECARBOXYLASE"/>
    <property type="match status" value="1"/>
</dbReference>